<protein>
    <submittedName>
        <fullName evidence="2">Flavin reductase</fullName>
    </submittedName>
</protein>
<evidence type="ECO:0000313" key="2">
    <source>
        <dbReference type="EMBL" id="GIF17999.1"/>
    </source>
</evidence>
<dbReference type="InterPro" id="IPR036291">
    <property type="entry name" value="NAD(P)-bd_dom_sf"/>
</dbReference>
<accession>A0A919NH37</accession>
<evidence type="ECO:0000259" key="1">
    <source>
        <dbReference type="Pfam" id="PF13460"/>
    </source>
</evidence>
<evidence type="ECO:0000313" key="3">
    <source>
        <dbReference type="Proteomes" id="UP000623608"/>
    </source>
</evidence>
<dbReference type="GO" id="GO:0004074">
    <property type="term" value="F:biliverdin reductase [NAD(P)H] activity"/>
    <property type="evidence" value="ECO:0007669"/>
    <property type="project" value="TreeGrafter"/>
</dbReference>
<gene>
    <name evidence="2" type="ORF">Ate02nite_07290</name>
</gene>
<dbReference type="AlphaFoldDB" id="A0A919NH37"/>
<dbReference type="Proteomes" id="UP000623608">
    <property type="component" value="Unassembled WGS sequence"/>
</dbReference>
<dbReference type="Pfam" id="PF13460">
    <property type="entry name" value="NAD_binding_10"/>
    <property type="match status" value="1"/>
</dbReference>
<feature type="domain" description="NAD(P)-binding" evidence="1">
    <location>
        <begin position="10"/>
        <end position="194"/>
    </location>
</feature>
<dbReference type="InterPro" id="IPR051606">
    <property type="entry name" value="Polyketide_Oxido-like"/>
</dbReference>
<name>A0A919NH37_9ACTN</name>
<proteinExistence type="predicted"/>
<organism evidence="2 3">
    <name type="scientific">Paractinoplanes tereljensis</name>
    <dbReference type="NCBI Taxonomy" id="571912"/>
    <lineage>
        <taxon>Bacteria</taxon>
        <taxon>Bacillati</taxon>
        <taxon>Actinomycetota</taxon>
        <taxon>Actinomycetes</taxon>
        <taxon>Micromonosporales</taxon>
        <taxon>Micromonosporaceae</taxon>
        <taxon>Paractinoplanes</taxon>
    </lineage>
</organism>
<dbReference type="InterPro" id="IPR016040">
    <property type="entry name" value="NAD(P)-bd_dom"/>
</dbReference>
<dbReference type="RefSeq" id="WP_203798641.1">
    <property type="nucleotide sequence ID" value="NZ_BOMY01000002.1"/>
</dbReference>
<sequence length="208" mass="20960">MTMELTVLAASGATGLELTRQALERGHRVIAIARNPDRIALPDSPRLTRVAADVRDPAGIAAALAGRAVVLSGLGIAGGDQPGALTAGAQAVADAHPDRIVWLGAFGTGPSAQAAGPLTRTLLKMLGAQLSDKVNADATVLAAGGTVFHAGPLSNAPLSPTRRTVGLAEAPARLFPSRVSRATVAAAMLDEAETPTHPGAIAVPLERS</sequence>
<dbReference type="GO" id="GO:0042602">
    <property type="term" value="F:riboflavin reductase (NADPH) activity"/>
    <property type="evidence" value="ECO:0007669"/>
    <property type="project" value="TreeGrafter"/>
</dbReference>
<keyword evidence="3" id="KW-1185">Reference proteome</keyword>
<dbReference type="PANTHER" id="PTHR43355:SF2">
    <property type="entry name" value="FLAVIN REDUCTASE (NADPH)"/>
    <property type="match status" value="1"/>
</dbReference>
<dbReference type="PANTHER" id="PTHR43355">
    <property type="entry name" value="FLAVIN REDUCTASE (NADPH)"/>
    <property type="match status" value="1"/>
</dbReference>
<dbReference type="EMBL" id="BOMY01000002">
    <property type="protein sequence ID" value="GIF17999.1"/>
    <property type="molecule type" value="Genomic_DNA"/>
</dbReference>
<dbReference type="Gene3D" id="3.40.50.720">
    <property type="entry name" value="NAD(P)-binding Rossmann-like Domain"/>
    <property type="match status" value="1"/>
</dbReference>
<dbReference type="SUPFAM" id="SSF51735">
    <property type="entry name" value="NAD(P)-binding Rossmann-fold domains"/>
    <property type="match status" value="1"/>
</dbReference>
<reference evidence="2" key="1">
    <citation type="submission" date="2021-01" db="EMBL/GenBank/DDBJ databases">
        <title>Whole genome shotgun sequence of Actinoplanes tereljensis NBRC 105297.</title>
        <authorList>
            <person name="Komaki H."/>
            <person name="Tamura T."/>
        </authorList>
    </citation>
    <scope>NUCLEOTIDE SEQUENCE</scope>
    <source>
        <strain evidence="2">NBRC 105297</strain>
    </source>
</reference>
<comment type="caution">
    <text evidence="2">The sequence shown here is derived from an EMBL/GenBank/DDBJ whole genome shotgun (WGS) entry which is preliminary data.</text>
</comment>